<dbReference type="Proteomes" id="UP000053201">
    <property type="component" value="Unassembled WGS sequence"/>
</dbReference>
<feature type="coiled-coil region" evidence="1">
    <location>
        <begin position="753"/>
        <end position="854"/>
    </location>
</feature>
<feature type="compositionally biased region" description="Polar residues" evidence="2">
    <location>
        <begin position="501"/>
        <end position="516"/>
    </location>
</feature>
<sequence length="1126" mass="126283">MNKENTDSVADAEGNRRQSLFAGKGILKETDATWPPTRTKDPLQNDRLNQTVAFEKESKKPRKSLGRRVSFAPKAHIRPFKEDSDKWDDVLGSGPLFGDGGITKFEMPDLSSVRRNSGIFNNIRLSLGADSHEDTSYEVDLKGPADAKSSADETDSDIMMDDETWSEDTISISASKSAVVPVPQNSGDDDSRRRPRDSIAAFFQHPRPHHEPLLGETPVAPPPGLVLDKRRMPRDSIAAFFQHPDDESEAENVEEPHAESDDDIEMATEDPTQASVADRILPDDIVPTEEAEWTGYPAVPVEETRLTENEKIKRTEEDIAISMDVSLGEGRVSPRSVPKKKELVKFEGELAQSDLPASQSGHVDIVDPFEQAEGNQAFLRSADDPAHPSVLNSDPVDDTIAGFFTRVNSNDEKNKDVPEISSKSVNNNRVLNQLKTITHLEDRDDTIGRFFYHDSNTNEGGMLRRTLEADSSDEECHQDPTVAMDLTECATRVLSTHVDDTTSTTGSVMSNTPTRTATKRRRSSVSSVQRLSNSKKAAKSPSIDAMPSPIPTAITQQSPGASEQSSLLEKDATSRAAPSPFRRSSFASEFAGDTSLAGIEDVEDDLMNEHLSMLDDSLMEEAEPNAVATVKEFLQATGIYFQDNLTTSFRRETNAYLRTSEQPTDIDYYRAALLWSSELDTYEFGCKELQKYIEDIREELIQIEEDAEANVPPIFFDVVDGTSEERALIQRQLKATRSITRAEAKESWHVWRANLLNNLSEDFTCNLERLEKDERIIQKFADRNADMITEGQKYRSQKMIELESARNRLAEEEQSDNDRLVALKRREAEQQARLLELKAESEQLRLLCDQEQARESELLRKKDLLYQAIENAENICKELMIFDPEELSTLRSEYKLLTSMFPWTTVHIASNKYILAYDNAIEVAFIKVDDNHFGVELSVSEPKKPSILSIVPASITGGRVVVDALGHDSVCGILKNAQQQIGICHGPKDFSRVISHTAYIWNGLRKLYHDIELARDEYDITCVRPPAEEKRAGRGDHFLGLHVVCFCHKTHVRFEVTLWVAGDGKAEVYPSGRMDWDVNITYGGVSRKEIDDILSAIPAAPGRLMHILRELDRMTRTVASKWHVPI</sequence>
<dbReference type="OrthoDB" id="5592879at2759"/>
<evidence type="ECO:0000313" key="4">
    <source>
        <dbReference type="EMBL" id="KND03921.1"/>
    </source>
</evidence>
<protein>
    <recommendedName>
        <fullName evidence="3">Spc7 kinetochore protein domain-containing protein</fullName>
    </recommendedName>
</protein>
<dbReference type="InterPro" id="IPR040850">
    <property type="entry name" value="Knl1_RWD_C"/>
</dbReference>
<keyword evidence="5" id="KW-1185">Reference proteome</keyword>
<dbReference type="InParanoid" id="A0A0L0HRB8"/>
<feature type="domain" description="Spc7 kinetochore protein" evidence="3">
    <location>
        <begin position="613"/>
        <end position="926"/>
    </location>
</feature>
<gene>
    <name evidence="4" type="ORF">SPPG_01370</name>
</gene>
<evidence type="ECO:0000256" key="2">
    <source>
        <dbReference type="SAM" id="MobiDB-lite"/>
    </source>
</evidence>
<reference evidence="4 5" key="1">
    <citation type="submission" date="2009-08" db="EMBL/GenBank/DDBJ databases">
        <title>The Genome Sequence of Spizellomyces punctatus strain DAOM BR117.</title>
        <authorList>
            <consortium name="The Broad Institute Genome Sequencing Platform"/>
            <person name="Russ C."/>
            <person name="Cuomo C."/>
            <person name="Shea T."/>
            <person name="Young S.K."/>
            <person name="Zeng Q."/>
            <person name="Koehrsen M."/>
            <person name="Haas B."/>
            <person name="Borodovsky M."/>
            <person name="Guigo R."/>
            <person name="Alvarado L."/>
            <person name="Berlin A."/>
            <person name="Bochicchio J."/>
            <person name="Borenstein D."/>
            <person name="Chapman S."/>
            <person name="Chen Z."/>
            <person name="Engels R."/>
            <person name="Freedman E."/>
            <person name="Gellesch M."/>
            <person name="Goldberg J."/>
            <person name="Griggs A."/>
            <person name="Gujja S."/>
            <person name="Heiman D."/>
            <person name="Hepburn T."/>
            <person name="Howarth C."/>
            <person name="Jen D."/>
            <person name="Larson L."/>
            <person name="Lewis B."/>
            <person name="Mehta T."/>
            <person name="Park D."/>
            <person name="Pearson M."/>
            <person name="Roberts A."/>
            <person name="Saif S."/>
            <person name="Shenoy N."/>
            <person name="Sisk P."/>
            <person name="Stolte C."/>
            <person name="Sykes S."/>
            <person name="Thomson T."/>
            <person name="Walk T."/>
            <person name="White J."/>
            <person name="Yandava C."/>
            <person name="Burger G."/>
            <person name="Gray M.W."/>
            <person name="Holland P.W.H."/>
            <person name="King N."/>
            <person name="Lang F.B.F."/>
            <person name="Roger A.J."/>
            <person name="Ruiz-Trillo I."/>
            <person name="Lander E."/>
            <person name="Nusbaum C."/>
        </authorList>
    </citation>
    <scope>NUCLEOTIDE SEQUENCE [LARGE SCALE GENOMIC DNA]</scope>
    <source>
        <strain evidence="4 5">DAOM BR117</strain>
    </source>
</reference>
<dbReference type="STRING" id="645134.A0A0L0HRB8"/>
<dbReference type="InterPro" id="IPR013253">
    <property type="entry name" value="Spc7_domain"/>
</dbReference>
<dbReference type="EMBL" id="KQ257451">
    <property type="protein sequence ID" value="KND03921.1"/>
    <property type="molecule type" value="Genomic_DNA"/>
</dbReference>
<dbReference type="GO" id="GO:0007094">
    <property type="term" value="P:mitotic spindle assembly checkpoint signaling"/>
    <property type="evidence" value="ECO:0007669"/>
    <property type="project" value="TreeGrafter"/>
</dbReference>
<dbReference type="RefSeq" id="XP_016611960.1">
    <property type="nucleotide sequence ID" value="XM_016749692.1"/>
</dbReference>
<feature type="compositionally biased region" description="Acidic residues" evidence="2">
    <location>
        <begin position="152"/>
        <end position="166"/>
    </location>
</feature>
<dbReference type="AlphaFoldDB" id="A0A0L0HRB8"/>
<dbReference type="InterPro" id="IPR033338">
    <property type="entry name" value="Spc105/Spc7"/>
</dbReference>
<feature type="compositionally biased region" description="Polar residues" evidence="2">
    <location>
        <begin position="167"/>
        <end position="176"/>
    </location>
</feature>
<dbReference type="PANTHER" id="PTHR28260">
    <property type="entry name" value="SPINDLE POLE BODY COMPONENT SPC105"/>
    <property type="match status" value="1"/>
</dbReference>
<dbReference type="GO" id="GO:1990758">
    <property type="term" value="P:mitotic sister chromatid biorientation"/>
    <property type="evidence" value="ECO:0007669"/>
    <property type="project" value="TreeGrafter"/>
</dbReference>
<feature type="compositionally biased region" description="Basic and acidic residues" evidence="2">
    <location>
        <begin position="131"/>
        <end position="151"/>
    </location>
</feature>
<dbReference type="Pfam" id="PF18210">
    <property type="entry name" value="Knl1_RWD_C"/>
    <property type="match status" value="1"/>
</dbReference>
<feature type="region of interest" description="Disordered" evidence="2">
    <location>
        <begin position="1"/>
        <end position="48"/>
    </location>
</feature>
<dbReference type="GO" id="GO:0000776">
    <property type="term" value="C:kinetochore"/>
    <property type="evidence" value="ECO:0007669"/>
    <property type="project" value="TreeGrafter"/>
</dbReference>
<dbReference type="GeneID" id="27685038"/>
<organism evidence="4 5">
    <name type="scientific">Spizellomyces punctatus (strain DAOM BR117)</name>
    <dbReference type="NCBI Taxonomy" id="645134"/>
    <lineage>
        <taxon>Eukaryota</taxon>
        <taxon>Fungi</taxon>
        <taxon>Fungi incertae sedis</taxon>
        <taxon>Chytridiomycota</taxon>
        <taxon>Chytridiomycota incertae sedis</taxon>
        <taxon>Chytridiomycetes</taxon>
        <taxon>Spizellomycetales</taxon>
        <taxon>Spizellomycetaceae</taxon>
        <taxon>Spizellomyces</taxon>
    </lineage>
</organism>
<keyword evidence="1" id="KW-0175">Coiled coil</keyword>
<accession>A0A0L0HRB8</accession>
<dbReference type="GO" id="GO:0034501">
    <property type="term" value="P:protein localization to kinetochore"/>
    <property type="evidence" value="ECO:0007669"/>
    <property type="project" value="TreeGrafter"/>
</dbReference>
<proteinExistence type="predicted"/>
<dbReference type="VEuPathDB" id="FungiDB:SPPG_01370"/>
<feature type="compositionally biased region" description="Polar residues" evidence="2">
    <location>
        <begin position="553"/>
        <end position="567"/>
    </location>
</feature>
<dbReference type="PANTHER" id="PTHR28260:SF1">
    <property type="entry name" value="SPINDLE POLE BODY COMPONENT SPC105"/>
    <property type="match status" value="1"/>
</dbReference>
<name>A0A0L0HRB8_SPIPD</name>
<feature type="region of interest" description="Disordered" evidence="2">
    <location>
        <begin position="500"/>
        <end position="581"/>
    </location>
</feature>
<feature type="region of interest" description="Disordered" evidence="2">
    <location>
        <begin position="241"/>
        <end position="302"/>
    </location>
</feature>
<evidence type="ECO:0000259" key="3">
    <source>
        <dbReference type="SMART" id="SM00787"/>
    </source>
</evidence>
<dbReference type="OMA" id="HSFDFVP"/>
<evidence type="ECO:0000256" key="1">
    <source>
        <dbReference type="SAM" id="Coils"/>
    </source>
</evidence>
<feature type="compositionally biased region" description="Low complexity" evidence="2">
    <location>
        <begin position="524"/>
        <end position="534"/>
    </location>
</feature>
<dbReference type="Pfam" id="PF08317">
    <property type="entry name" value="Spc7"/>
    <property type="match status" value="1"/>
</dbReference>
<evidence type="ECO:0000313" key="5">
    <source>
        <dbReference type="Proteomes" id="UP000053201"/>
    </source>
</evidence>
<feature type="region of interest" description="Disordered" evidence="2">
    <location>
        <begin position="131"/>
        <end position="228"/>
    </location>
</feature>
<dbReference type="SMART" id="SM00787">
    <property type="entry name" value="Spc7"/>
    <property type="match status" value="1"/>
</dbReference>